<sequence length="71" mass="8008">MLASDQPDDARPSDAAMHLRTHALELCCDDVGRTVLFEADFRMRMQIVANSLEITGKFLNPGQYRHVVSFV</sequence>
<dbReference type="AlphaFoldDB" id="A0A0P0YXE9"/>
<reference evidence="1" key="1">
    <citation type="journal article" date="2015" name="Proc. Natl. Acad. Sci. U.S.A.">
        <title>Bacterial clade with the ribosomal RNA operon on a small plasmid rather than the chromosome.</title>
        <authorList>
            <person name="Anda M."/>
            <person name="Ohtsubo Y."/>
            <person name="Okubo T."/>
            <person name="Sugawara M."/>
            <person name="Nagata Y."/>
            <person name="Tsuda M."/>
            <person name="Minamisawa K."/>
            <person name="Mitsui H."/>
        </authorList>
    </citation>
    <scope>NUCLEOTIDE SEQUENCE</scope>
    <source>
        <strain evidence="1">DSM 21988</strain>
    </source>
</reference>
<proteinExistence type="predicted"/>
<accession>A0A0P0YXE9</accession>
<protein>
    <submittedName>
        <fullName evidence="1">Uncharacterized protein</fullName>
    </submittedName>
</protein>
<name>A0A0P0YXE9_9HYPH</name>
<evidence type="ECO:0000313" key="1">
    <source>
        <dbReference type="EMBL" id="BAT26198.1"/>
    </source>
</evidence>
<organism evidence="1">
    <name type="scientific">Aureimonas altamirensis</name>
    <dbReference type="NCBI Taxonomy" id="370622"/>
    <lineage>
        <taxon>Bacteria</taxon>
        <taxon>Pseudomonadati</taxon>
        <taxon>Pseudomonadota</taxon>
        <taxon>Alphaproteobacteria</taxon>
        <taxon>Hyphomicrobiales</taxon>
        <taxon>Aurantimonadaceae</taxon>
        <taxon>Aureimonas</taxon>
    </lineage>
</organism>
<dbReference type="EMBL" id="LC066371">
    <property type="protein sequence ID" value="BAT26198.1"/>
    <property type="molecule type" value="Genomic_DNA"/>
</dbReference>